<feature type="transmembrane region" description="Helical" evidence="2">
    <location>
        <begin position="53"/>
        <end position="70"/>
    </location>
</feature>
<evidence type="ECO:0000313" key="4">
    <source>
        <dbReference type="Proteomes" id="UP000095751"/>
    </source>
</evidence>
<reference evidence="3 4" key="1">
    <citation type="submission" date="2016-09" db="EMBL/GenBank/DDBJ databases">
        <title>Extensive genetic diversity and differential bi-allelic expression allows diatom success in the polar Southern Ocean.</title>
        <authorList>
            <consortium name="DOE Joint Genome Institute"/>
            <person name="Mock T."/>
            <person name="Otillar R.P."/>
            <person name="Strauss J."/>
            <person name="Dupont C."/>
            <person name="Frickenhaus S."/>
            <person name="Maumus F."/>
            <person name="Mcmullan M."/>
            <person name="Sanges R."/>
            <person name="Schmutz J."/>
            <person name="Toseland A."/>
            <person name="Valas R."/>
            <person name="Veluchamy A."/>
            <person name="Ward B.J."/>
            <person name="Allen A."/>
            <person name="Barry K."/>
            <person name="Falciatore A."/>
            <person name="Ferrante M."/>
            <person name="Fortunato A.E."/>
            <person name="Gloeckner G."/>
            <person name="Gruber A."/>
            <person name="Hipkin R."/>
            <person name="Janech M."/>
            <person name="Kroth P."/>
            <person name="Leese F."/>
            <person name="Lindquist E."/>
            <person name="Lyon B.R."/>
            <person name="Martin J."/>
            <person name="Mayer C."/>
            <person name="Parker M."/>
            <person name="Quesneville H."/>
            <person name="Raymond J."/>
            <person name="Uhlig C."/>
            <person name="Valentin K.U."/>
            <person name="Worden A.Z."/>
            <person name="Armbrust E.V."/>
            <person name="Bowler C."/>
            <person name="Green B."/>
            <person name="Moulton V."/>
            <person name="Van Oosterhout C."/>
            <person name="Grigoriev I."/>
        </authorList>
    </citation>
    <scope>NUCLEOTIDE SEQUENCE [LARGE SCALE GENOMIC DNA]</scope>
    <source>
        <strain evidence="3 4">CCMP1102</strain>
    </source>
</reference>
<feature type="transmembrane region" description="Helical" evidence="2">
    <location>
        <begin position="250"/>
        <end position="272"/>
    </location>
</feature>
<feature type="compositionally biased region" description="Low complexity" evidence="1">
    <location>
        <begin position="80"/>
        <end position="91"/>
    </location>
</feature>
<accession>A0A1E7FZK7</accession>
<gene>
    <name evidence="3" type="ORF">FRACYDRAFT_233753</name>
</gene>
<sequence length="418" mass="48463">MFSFRFLNRHLVDKYPYQRDDICYLNPDIICKDLPPNRLRFLGTWYLTPERHFQEWVSIVFIGIFILLFLRQFGRQQPQSSSTTTATSTQSDNSRKQQHPYSYLKPKLWMRISTLLFYPYVAYTKLSWDNSNYSGRWLLFLGMPVGSMWLLSFYFNFLIIHPTSVGGSSSSTNKRRQQQTLLRRRRSAAVAYTVIQLVWISLLPCLFPVFIELYHGSFRIIKQYVRGTNADTTKTMWENTYELSYFCHTLYLFLVPIYYVLTGELSIMFPLSSSSSSTNNSINSNKINTKMKYVASIILYVMKQQVIGTTIISLYYFGIVTPSSIIAGLNVNFLLVPMYVHGSYNANFRLQYILDWFVQGCKIRFFLCGIELVRTVLVGIGLINNNDDNNNNIDNHGRSDVSNSTTTSDDDSNGSKKE</sequence>
<dbReference type="AlphaFoldDB" id="A0A1E7FZK7"/>
<feature type="transmembrane region" description="Helical" evidence="2">
    <location>
        <begin position="293"/>
        <end position="317"/>
    </location>
</feature>
<feature type="region of interest" description="Disordered" evidence="1">
    <location>
        <begin position="80"/>
        <end position="99"/>
    </location>
</feature>
<name>A0A1E7FZK7_9STRA</name>
<feature type="compositionally biased region" description="Low complexity" evidence="1">
    <location>
        <begin position="392"/>
        <end position="407"/>
    </location>
</feature>
<dbReference type="KEGG" id="fcy:FRACYDRAFT_233753"/>
<organism evidence="3 4">
    <name type="scientific">Fragilariopsis cylindrus CCMP1102</name>
    <dbReference type="NCBI Taxonomy" id="635003"/>
    <lineage>
        <taxon>Eukaryota</taxon>
        <taxon>Sar</taxon>
        <taxon>Stramenopiles</taxon>
        <taxon>Ochrophyta</taxon>
        <taxon>Bacillariophyta</taxon>
        <taxon>Bacillariophyceae</taxon>
        <taxon>Bacillariophycidae</taxon>
        <taxon>Bacillariales</taxon>
        <taxon>Bacillariaceae</taxon>
        <taxon>Fragilariopsis</taxon>
    </lineage>
</organism>
<feature type="transmembrane region" description="Helical" evidence="2">
    <location>
        <begin position="323"/>
        <end position="342"/>
    </location>
</feature>
<dbReference type="Proteomes" id="UP000095751">
    <property type="component" value="Unassembled WGS sequence"/>
</dbReference>
<proteinExistence type="predicted"/>
<feature type="region of interest" description="Disordered" evidence="1">
    <location>
        <begin position="392"/>
        <end position="418"/>
    </location>
</feature>
<feature type="transmembrane region" description="Helical" evidence="2">
    <location>
        <begin position="148"/>
        <end position="168"/>
    </location>
</feature>
<protein>
    <submittedName>
        <fullName evidence="3">Uncharacterized protein</fullName>
    </submittedName>
</protein>
<feature type="transmembrane region" description="Helical" evidence="2">
    <location>
        <begin position="189"/>
        <end position="211"/>
    </location>
</feature>
<keyword evidence="4" id="KW-1185">Reference proteome</keyword>
<dbReference type="OrthoDB" id="10576100at2759"/>
<evidence type="ECO:0000313" key="3">
    <source>
        <dbReference type="EMBL" id="OEU23578.1"/>
    </source>
</evidence>
<evidence type="ECO:0000256" key="2">
    <source>
        <dbReference type="SAM" id="Phobius"/>
    </source>
</evidence>
<keyword evidence="2" id="KW-1133">Transmembrane helix</keyword>
<evidence type="ECO:0000256" key="1">
    <source>
        <dbReference type="SAM" id="MobiDB-lite"/>
    </source>
</evidence>
<dbReference type="InParanoid" id="A0A1E7FZK7"/>
<keyword evidence="2" id="KW-0812">Transmembrane</keyword>
<dbReference type="EMBL" id="KV784353">
    <property type="protein sequence ID" value="OEU23578.1"/>
    <property type="molecule type" value="Genomic_DNA"/>
</dbReference>
<keyword evidence="2" id="KW-0472">Membrane</keyword>